<sequence length="321" mass="34938">MRLNARNLYSLFRSFFAVQLLLLAFLGGSAAAEAKDRQPALQASQLHPLLWEVKGAGSSVFLFGSIHVARQDFYPLPDYVEKAYKGADMLAVEVDPSAPDVAGRMLPFLTYGAKDDLQKHLSPETWKKLSQKLGPSVEQIKTLKPAMLSVVMAVGLYGDLGYKSEAGIDLHFLSRAKADKKNIIELESIEFQASVLGGLEDKDAEAMLADVLNGFETGEAAEYVNSLVKAWSSGDADGLIELLAKEAGKDPGSARVMKLLIEDRNPQMANKIGQLLKDGKNVFVVVGAGHLVGKGSIVELLQKQGLNVKRIEQIEQIERSK</sequence>
<dbReference type="PANTHER" id="PTHR40590">
    <property type="entry name" value="CYTOPLASMIC PROTEIN-RELATED"/>
    <property type="match status" value="1"/>
</dbReference>
<dbReference type="PANTHER" id="PTHR40590:SF1">
    <property type="entry name" value="CYTOPLASMIC PROTEIN"/>
    <property type="match status" value="1"/>
</dbReference>
<dbReference type="InterPro" id="IPR002816">
    <property type="entry name" value="TraB/PrgY/GumN_fam"/>
</dbReference>
<accession>A0A916UXH7</accession>
<organism evidence="2 3">
    <name type="scientific">Undibacterium terreum</name>
    <dbReference type="NCBI Taxonomy" id="1224302"/>
    <lineage>
        <taxon>Bacteria</taxon>
        <taxon>Pseudomonadati</taxon>
        <taxon>Pseudomonadota</taxon>
        <taxon>Betaproteobacteria</taxon>
        <taxon>Burkholderiales</taxon>
        <taxon>Oxalobacteraceae</taxon>
        <taxon>Undibacterium</taxon>
    </lineage>
</organism>
<dbReference type="CDD" id="cd14789">
    <property type="entry name" value="Tiki"/>
    <property type="match status" value="1"/>
</dbReference>
<keyword evidence="3" id="KW-1185">Reference proteome</keyword>
<reference evidence="2" key="2">
    <citation type="submission" date="2020-09" db="EMBL/GenBank/DDBJ databases">
        <authorList>
            <person name="Sun Q."/>
            <person name="Zhou Y."/>
        </authorList>
    </citation>
    <scope>NUCLEOTIDE SEQUENCE</scope>
    <source>
        <strain evidence="2">CGMCC 1.10998</strain>
    </source>
</reference>
<evidence type="ECO:0000313" key="3">
    <source>
        <dbReference type="Proteomes" id="UP000637423"/>
    </source>
</evidence>
<dbReference type="AlphaFoldDB" id="A0A916UXH7"/>
<keyword evidence="1" id="KW-0732">Signal</keyword>
<reference evidence="2" key="1">
    <citation type="journal article" date="2014" name="Int. J. Syst. Evol. Microbiol.">
        <title>Complete genome sequence of Corynebacterium casei LMG S-19264T (=DSM 44701T), isolated from a smear-ripened cheese.</title>
        <authorList>
            <consortium name="US DOE Joint Genome Institute (JGI-PGF)"/>
            <person name="Walter F."/>
            <person name="Albersmeier A."/>
            <person name="Kalinowski J."/>
            <person name="Ruckert C."/>
        </authorList>
    </citation>
    <scope>NUCLEOTIDE SEQUENCE</scope>
    <source>
        <strain evidence="2">CGMCC 1.10998</strain>
    </source>
</reference>
<evidence type="ECO:0000313" key="2">
    <source>
        <dbReference type="EMBL" id="GGC93172.1"/>
    </source>
</evidence>
<feature type="chain" id="PRO_5037800844" evidence="1">
    <location>
        <begin position="35"/>
        <end position="321"/>
    </location>
</feature>
<feature type="signal peptide" evidence="1">
    <location>
        <begin position="1"/>
        <end position="34"/>
    </location>
</feature>
<dbReference type="InterPro" id="IPR047111">
    <property type="entry name" value="YbaP-like"/>
</dbReference>
<protein>
    <submittedName>
        <fullName evidence="2">GumN protein</fullName>
    </submittedName>
</protein>
<dbReference type="Proteomes" id="UP000637423">
    <property type="component" value="Unassembled WGS sequence"/>
</dbReference>
<dbReference type="EMBL" id="BMED01000005">
    <property type="protein sequence ID" value="GGC93172.1"/>
    <property type="molecule type" value="Genomic_DNA"/>
</dbReference>
<evidence type="ECO:0000256" key="1">
    <source>
        <dbReference type="SAM" id="SignalP"/>
    </source>
</evidence>
<gene>
    <name evidence="2" type="ORF">GCM10011396_45590</name>
</gene>
<proteinExistence type="predicted"/>
<comment type="caution">
    <text evidence="2">The sequence shown here is derived from an EMBL/GenBank/DDBJ whole genome shotgun (WGS) entry which is preliminary data.</text>
</comment>
<name>A0A916UXH7_9BURK</name>
<dbReference type="Pfam" id="PF01963">
    <property type="entry name" value="TraB_PrgY_gumN"/>
    <property type="match status" value="1"/>
</dbReference>